<accession>A0A366K6U1</accession>
<evidence type="ECO:0000313" key="2">
    <source>
        <dbReference type="Proteomes" id="UP000252731"/>
    </source>
</evidence>
<dbReference type="RefSeq" id="WP_113880865.1">
    <property type="nucleotide sequence ID" value="NZ_QNSF01000001.1"/>
</dbReference>
<proteinExistence type="predicted"/>
<comment type="caution">
    <text evidence="1">The sequence shown here is derived from an EMBL/GenBank/DDBJ whole genome shotgun (WGS) entry which is preliminary data.</text>
</comment>
<protein>
    <submittedName>
        <fullName evidence="1">Uncharacterized protein</fullName>
    </submittedName>
</protein>
<evidence type="ECO:0000313" key="1">
    <source>
        <dbReference type="EMBL" id="RBP96321.1"/>
    </source>
</evidence>
<name>A0A366K6U1_CYTFI</name>
<dbReference type="Proteomes" id="UP000252731">
    <property type="component" value="Unassembled WGS sequence"/>
</dbReference>
<gene>
    <name evidence="1" type="ORF">DFO70_101125</name>
</gene>
<keyword evidence="2" id="KW-1185">Reference proteome</keyword>
<dbReference type="OrthoDB" id="2889170at2"/>
<dbReference type="EMBL" id="QNSF01000001">
    <property type="protein sequence ID" value="RBP96321.1"/>
    <property type="molecule type" value="Genomic_DNA"/>
</dbReference>
<dbReference type="AlphaFoldDB" id="A0A366K6U1"/>
<sequence>MRNHNQLGSTEIDSPIQASIEQIWQNVCGGWDQFNQSAVLDFLSQCEKKGIDSQFAMSWIEKNKDKIPDWQTVSRVSLDWMNQHTAAGSPLSNETFK</sequence>
<reference evidence="1 2" key="1">
    <citation type="submission" date="2018-06" db="EMBL/GenBank/DDBJ databases">
        <title>Freshwater and sediment microbial communities from various areas in North America, analyzing microbe dynamics in response to fracking.</title>
        <authorList>
            <person name="Lamendella R."/>
        </authorList>
    </citation>
    <scope>NUCLEOTIDE SEQUENCE [LARGE SCALE GENOMIC DNA]</scope>
    <source>
        <strain evidence="1 2">14_TX</strain>
    </source>
</reference>
<organism evidence="1 2">
    <name type="scientific">Cytobacillus firmus</name>
    <name type="common">Bacillus firmus</name>
    <dbReference type="NCBI Taxonomy" id="1399"/>
    <lineage>
        <taxon>Bacteria</taxon>
        <taxon>Bacillati</taxon>
        <taxon>Bacillota</taxon>
        <taxon>Bacilli</taxon>
        <taxon>Bacillales</taxon>
        <taxon>Bacillaceae</taxon>
        <taxon>Cytobacillus</taxon>
    </lineage>
</organism>